<dbReference type="EMBL" id="CAJNRD030001116">
    <property type="protein sequence ID" value="CAG5074881.1"/>
    <property type="molecule type" value="Genomic_DNA"/>
</dbReference>
<keyword evidence="2" id="KW-1185">Reference proteome</keyword>
<comment type="caution">
    <text evidence="1">The sequence shown here is derived from an EMBL/GenBank/DDBJ whole genome shotgun (WGS) entry which is preliminary data.</text>
</comment>
<sequence length="384" mass="44529">MTARLLDTKKIRVRDCKDIKVDFENLGKGRFWLKINQFYNVQYYDFEFNYNEEKIESIVSKEFDVRHLVKDGKRILLVTNNNCEDYSEFRHLHSVHDYETKTSLLISKNLTVNGIIFNKYHVRNINNGKHILLELKNTADTYEEIYYDNLLEAKEVNGIKSGMSINLNINVDYSKNKKVLKTDVKIMNILMYWNAVAMLFSGLNKNFNIKIKKINFAETTGVLFSNEDSMTYTLLGIHRSMNNYFLKNRVSVRDNVDIQVAMTTADICLRAVAADCDIKGYTLLLSGVRPSNDKFNIAVISYSPLLLNYDLGAREIAHSLGVNYQNCDGIMNRDNSWQSFTWCEETLPELRNIEEFIRTLRTPKIQNLGVLNILEPLNGSKIFL</sequence>
<evidence type="ECO:0000313" key="2">
    <source>
        <dbReference type="Proteomes" id="UP000786811"/>
    </source>
</evidence>
<accession>A0A8J2H5L6</accession>
<evidence type="ECO:0000313" key="1">
    <source>
        <dbReference type="EMBL" id="CAG5074881.1"/>
    </source>
</evidence>
<proteinExistence type="predicted"/>
<dbReference type="Proteomes" id="UP000786811">
    <property type="component" value="Unassembled WGS sequence"/>
</dbReference>
<dbReference type="InterPro" id="IPR024079">
    <property type="entry name" value="MetalloPept_cat_dom_sf"/>
</dbReference>
<dbReference type="OrthoDB" id="10570359at2759"/>
<dbReference type="AlphaFoldDB" id="A0A8J2H5L6"/>
<name>A0A8J2H5L6_COTCN</name>
<dbReference type="Gene3D" id="3.40.390.10">
    <property type="entry name" value="Collagenase (Catalytic Domain)"/>
    <property type="match status" value="1"/>
</dbReference>
<organism evidence="1 2">
    <name type="scientific">Cotesia congregata</name>
    <name type="common">Parasitoid wasp</name>
    <name type="synonym">Apanteles congregatus</name>
    <dbReference type="NCBI Taxonomy" id="51543"/>
    <lineage>
        <taxon>Eukaryota</taxon>
        <taxon>Metazoa</taxon>
        <taxon>Ecdysozoa</taxon>
        <taxon>Arthropoda</taxon>
        <taxon>Hexapoda</taxon>
        <taxon>Insecta</taxon>
        <taxon>Pterygota</taxon>
        <taxon>Neoptera</taxon>
        <taxon>Endopterygota</taxon>
        <taxon>Hymenoptera</taxon>
        <taxon>Apocrita</taxon>
        <taxon>Ichneumonoidea</taxon>
        <taxon>Braconidae</taxon>
        <taxon>Microgastrinae</taxon>
        <taxon>Cotesia</taxon>
    </lineage>
</organism>
<reference evidence="1" key="1">
    <citation type="submission" date="2021-04" db="EMBL/GenBank/DDBJ databases">
        <authorList>
            <person name="Chebbi M.A.C M."/>
        </authorList>
    </citation>
    <scope>NUCLEOTIDE SEQUENCE</scope>
</reference>
<dbReference type="GO" id="GO:0008237">
    <property type="term" value="F:metallopeptidase activity"/>
    <property type="evidence" value="ECO:0007669"/>
    <property type="project" value="InterPro"/>
</dbReference>
<gene>
    <name evidence="1" type="ORF">HICCMSTLAB_LOCUS1103</name>
</gene>
<protein>
    <submittedName>
        <fullName evidence="1">Uncharacterized protein</fullName>
    </submittedName>
</protein>
<dbReference type="SUPFAM" id="SSF55486">
    <property type="entry name" value="Metalloproteases ('zincins'), catalytic domain"/>
    <property type="match status" value="1"/>
</dbReference>